<feature type="signal peptide" evidence="3">
    <location>
        <begin position="1"/>
        <end position="28"/>
    </location>
</feature>
<dbReference type="PROSITE" id="PS52016">
    <property type="entry name" value="TONB_DEPENDENT_REC_3"/>
    <property type="match status" value="1"/>
</dbReference>
<accession>A0A1K1QM44</accession>
<dbReference type="InterPro" id="IPR012910">
    <property type="entry name" value="Plug_dom"/>
</dbReference>
<dbReference type="Gene3D" id="2.60.40.1120">
    <property type="entry name" value="Carboxypeptidase-like, regulatory domain"/>
    <property type="match status" value="1"/>
</dbReference>
<evidence type="ECO:0000259" key="4">
    <source>
        <dbReference type="Pfam" id="PF07715"/>
    </source>
</evidence>
<organism evidence="5 6">
    <name type="scientific">Sinomicrobium oceani</name>
    <dbReference type="NCBI Taxonomy" id="1150368"/>
    <lineage>
        <taxon>Bacteria</taxon>
        <taxon>Pseudomonadati</taxon>
        <taxon>Bacteroidota</taxon>
        <taxon>Flavobacteriia</taxon>
        <taxon>Flavobacteriales</taxon>
        <taxon>Flavobacteriaceae</taxon>
        <taxon>Sinomicrobium</taxon>
    </lineage>
</organism>
<dbReference type="GO" id="GO:0009279">
    <property type="term" value="C:cell outer membrane"/>
    <property type="evidence" value="ECO:0007669"/>
    <property type="project" value="UniProtKB-SubCell"/>
</dbReference>
<dbReference type="SUPFAM" id="SSF49464">
    <property type="entry name" value="Carboxypeptidase regulatory domain-like"/>
    <property type="match status" value="1"/>
</dbReference>
<keyword evidence="2" id="KW-1134">Transmembrane beta strand</keyword>
<reference evidence="5 6" key="1">
    <citation type="submission" date="2016-11" db="EMBL/GenBank/DDBJ databases">
        <authorList>
            <person name="Jaros S."/>
            <person name="Januszkiewicz K."/>
            <person name="Wedrychowicz H."/>
        </authorList>
    </citation>
    <scope>NUCLEOTIDE SEQUENCE [LARGE SCALE GENOMIC DNA]</scope>
    <source>
        <strain evidence="5 6">CGMCC 1.12145</strain>
    </source>
</reference>
<dbReference type="GO" id="GO:0044718">
    <property type="term" value="P:siderophore transmembrane transport"/>
    <property type="evidence" value="ECO:0007669"/>
    <property type="project" value="TreeGrafter"/>
</dbReference>
<dbReference type="SUPFAM" id="SSF56935">
    <property type="entry name" value="Porins"/>
    <property type="match status" value="1"/>
</dbReference>
<dbReference type="Pfam" id="PF13715">
    <property type="entry name" value="CarbopepD_reg_2"/>
    <property type="match status" value="1"/>
</dbReference>
<name>A0A1K1QM44_9FLAO</name>
<dbReference type="NCBIfam" id="TIGR04056">
    <property type="entry name" value="OMP_RagA_SusC"/>
    <property type="match status" value="1"/>
</dbReference>
<dbReference type="PANTHER" id="PTHR30069:SF29">
    <property type="entry name" value="HEMOGLOBIN AND HEMOGLOBIN-HAPTOGLOBIN-BINDING PROTEIN 1-RELATED"/>
    <property type="match status" value="1"/>
</dbReference>
<dbReference type="AlphaFoldDB" id="A0A1K1QM44"/>
<keyword evidence="2" id="KW-0813">Transport</keyword>
<dbReference type="Gene3D" id="2.170.130.10">
    <property type="entry name" value="TonB-dependent receptor, plug domain"/>
    <property type="match status" value="1"/>
</dbReference>
<feature type="chain" id="PRO_5012521009" evidence="3">
    <location>
        <begin position="29"/>
        <end position="1052"/>
    </location>
</feature>
<dbReference type="InterPro" id="IPR023997">
    <property type="entry name" value="TonB-dep_OMP_SusC/RagA_CS"/>
</dbReference>
<dbReference type="STRING" id="1150368.SAMN02927921_02656"/>
<evidence type="ECO:0000313" key="5">
    <source>
        <dbReference type="EMBL" id="SFW60721.1"/>
    </source>
</evidence>
<dbReference type="PANTHER" id="PTHR30069">
    <property type="entry name" value="TONB-DEPENDENT OUTER MEMBRANE RECEPTOR"/>
    <property type="match status" value="1"/>
</dbReference>
<keyword evidence="2" id="KW-0472">Membrane</keyword>
<evidence type="ECO:0000313" key="6">
    <source>
        <dbReference type="Proteomes" id="UP000182248"/>
    </source>
</evidence>
<dbReference type="GO" id="GO:0015344">
    <property type="term" value="F:siderophore uptake transmembrane transporter activity"/>
    <property type="evidence" value="ECO:0007669"/>
    <property type="project" value="TreeGrafter"/>
</dbReference>
<evidence type="ECO:0000256" key="2">
    <source>
        <dbReference type="PROSITE-ProRule" id="PRU01360"/>
    </source>
</evidence>
<proteinExistence type="inferred from homology"/>
<protein>
    <submittedName>
        <fullName evidence="5">TonB-linked outer membrane protein, SusC/RagA family</fullName>
    </submittedName>
</protein>
<dbReference type="InterPro" id="IPR039426">
    <property type="entry name" value="TonB-dep_rcpt-like"/>
</dbReference>
<sequence>MYQRLLRSGRLKWFYALFFLMICAVAFAQETEIKGRVIDSEGMPLPGASVVEKGTVNGTMTNIDGEFVLKVTDPDTAVLVLSFVGFKKQEIALDGSLAAEVTMQEDLESLDEVVVVGYGTQKMGEVTGAVSTIKSDNLVRSSSTTTAGALAGKVAGISVRAKDARPGRGAAIEIRNMGNPLFVIDGIPYGGQTGNDWVQSSNVSGNDIFNSLNLEDIESITILKDASAAIYGIRASSGVVLVTTKKGRKNEDVRININGYYGWQNLTRFPKLANAAQYTRGRVEAAQNAGQDPYSVYTPEELAKWQAGTEPGYQGYDYYDLVMRKNVPQYHINANVTGGSEKTNYYISVANTQQEALMKDFSYDRTNIQVNLESNITERFSVGTQISGREEKTKDVGLPGGDGYFASILGMLSNIPTVGPYANDNPEYINHTRDYSRNPALFHRDVAGYKDNLGRNLNINMFASYDFDFGLKAKGTVSYNYTNNKFDGFQYTYDVYTYNEAEDTYNRTGGSDSGWRYQTEREVVSRFAQFQLDYSRTFGDHSLAVTAAYERSDYERDYLQLGTNPSNNYLPLLEFDKLNSFSDGWDYEARAGYIGRINYNYKSKYLLELLGRYDGSYLYPPGHRWGFFPGVSVGWRISEESFFEPLKNVVSDLKLRASMGQTGKEEGVGMFGYLSGYTWNDGNAVLNGNFTAGLRPRGLPVTNLSWVKNTTSNIGMDLAMFDSKLKLTTDIFRIKRTGVPAARYDVLLPSEVGYSLPNENLNENGYYGAEGMISYQSSIGELNYNVSGNFTYSRYKSLSSYKPRFGNSLDEYRNSAEDRWGGVWWGYQVVGRFQNEEEIRNYPVDMDGQNNRTLLPGDFIYKDVNGDGVINGMDERPIGYPTGWAPMVSFGGNIGLNWKGIDLNIDLAGGAMQSWFQDYELRNAFHGGGNSPAYLLEDRWHRADPYDPDSEWIPGRYPAIREGNSGPNARNSDFWLTNVRFLRVRNLELGYTLPSVITEKINVQKARIYINGSNLISFDNVKKFGIDPEIEARAAVVYPQQKTVLVGFNFSF</sequence>
<dbReference type="Pfam" id="PF07715">
    <property type="entry name" value="Plug"/>
    <property type="match status" value="1"/>
</dbReference>
<keyword evidence="1 3" id="KW-0732">Signal</keyword>
<keyword evidence="2" id="KW-0812">Transmembrane</keyword>
<evidence type="ECO:0000256" key="3">
    <source>
        <dbReference type="SAM" id="SignalP"/>
    </source>
</evidence>
<comment type="subcellular location">
    <subcellularLocation>
        <location evidence="2">Cell outer membrane</location>
        <topology evidence="2">Multi-pass membrane protein</topology>
    </subcellularLocation>
</comment>
<keyword evidence="6" id="KW-1185">Reference proteome</keyword>
<dbReference type="RefSeq" id="WP_072317871.1">
    <property type="nucleotide sequence ID" value="NZ_FPJE01000014.1"/>
</dbReference>
<dbReference type="InterPro" id="IPR023996">
    <property type="entry name" value="TonB-dep_OMP_SusC/RagA"/>
</dbReference>
<dbReference type="EMBL" id="FPJE01000014">
    <property type="protein sequence ID" value="SFW60721.1"/>
    <property type="molecule type" value="Genomic_DNA"/>
</dbReference>
<evidence type="ECO:0000256" key="1">
    <source>
        <dbReference type="ARBA" id="ARBA00022729"/>
    </source>
</evidence>
<dbReference type="InterPro" id="IPR008969">
    <property type="entry name" value="CarboxyPept-like_regulatory"/>
</dbReference>
<dbReference type="Proteomes" id="UP000182248">
    <property type="component" value="Unassembled WGS sequence"/>
</dbReference>
<comment type="similarity">
    <text evidence="2">Belongs to the TonB-dependent receptor family.</text>
</comment>
<feature type="domain" description="TonB-dependent receptor plug" evidence="4">
    <location>
        <begin position="125"/>
        <end position="239"/>
    </location>
</feature>
<dbReference type="OrthoDB" id="9768177at2"/>
<keyword evidence="2" id="KW-0998">Cell outer membrane</keyword>
<dbReference type="InterPro" id="IPR037066">
    <property type="entry name" value="Plug_dom_sf"/>
</dbReference>
<gene>
    <name evidence="5" type="ORF">SAMN02927921_02656</name>
</gene>
<dbReference type="NCBIfam" id="TIGR04057">
    <property type="entry name" value="SusC_RagA_signa"/>
    <property type="match status" value="1"/>
</dbReference>